<dbReference type="Pfam" id="PF00440">
    <property type="entry name" value="TetR_N"/>
    <property type="match status" value="1"/>
</dbReference>
<evidence type="ECO:0000256" key="1">
    <source>
        <dbReference type="ARBA" id="ARBA00023015"/>
    </source>
</evidence>
<dbReference type="PANTHER" id="PTHR47506:SF7">
    <property type="entry name" value="TRANSCRIPTIONAL REGULATORY PROTEIN"/>
    <property type="match status" value="1"/>
</dbReference>
<keyword evidence="1" id="KW-0805">Transcription regulation</keyword>
<reference evidence="4 5" key="1">
    <citation type="submission" date="2017-12" db="EMBL/GenBank/DDBJ databases">
        <title>Genomes of bacteria within cyanobacterial aggregates.</title>
        <authorList>
            <person name="Cai H."/>
        </authorList>
    </citation>
    <scope>NUCLEOTIDE SEQUENCE [LARGE SCALE GENOMIC DNA]</scope>
    <source>
        <strain evidence="4 5">TH16</strain>
    </source>
</reference>
<dbReference type="InterPro" id="IPR001647">
    <property type="entry name" value="HTH_TetR"/>
</dbReference>
<evidence type="ECO:0000313" key="4">
    <source>
        <dbReference type="EMBL" id="AUN31688.1"/>
    </source>
</evidence>
<keyword evidence="3" id="KW-0804">Transcription</keyword>
<keyword evidence="5" id="KW-1185">Reference proteome</keyword>
<gene>
    <name evidence="4" type="ORF">C0V82_05120</name>
</gene>
<dbReference type="AlphaFoldDB" id="A0A2K9NEZ4"/>
<evidence type="ECO:0000313" key="5">
    <source>
        <dbReference type="Proteomes" id="UP000234752"/>
    </source>
</evidence>
<dbReference type="Gene3D" id="1.10.357.10">
    <property type="entry name" value="Tetracycline Repressor, domain 2"/>
    <property type="match status" value="1"/>
</dbReference>
<sequence>MRVTKQKAGEHRDAILIAASRLFRARGFDKVGVAEVTQAAGLTHGGFYGHFASKEALAAEVCDLSFGNAVRRVQASASLEEYVDYYASVEHRDREGPCPMVALGADVSRLSGPVRAHFSAGVSRYVAAIRAHMPTDDPLAEGRASALVSLLVGSMNLARAVAATDPALSENILAGVRQQARALLRG</sequence>
<dbReference type="InterPro" id="IPR009057">
    <property type="entry name" value="Homeodomain-like_sf"/>
</dbReference>
<dbReference type="RefSeq" id="WP_102113255.1">
    <property type="nucleotide sequence ID" value="NZ_BMGN01000003.1"/>
</dbReference>
<organism evidence="4 5">
    <name type="scientific">Niveispirillum cyanobacteriorum</name>
    <dbReference type="NCBI Taxonomy" id="1612173"/>
    <lineage>
        <taxon>Bacteria</taxon>
        <taxon>Pseudomonadati</taxon>
        <taxon>Pseudomonadota</taxon>
        <taxon>Alphaproteobacteria</taxon>
        <taxon>Rhodospirillales</taxon>
        <taxon>Azospirillaceae</taxon>
        <taxon>Niveispirillum</taxon>
    </lineage>
</organism>
<evidence type="ECO:0000256" key="3">
    <source>
        <dbReference type="ARBA" id="ARBA00023163"/>
    </source>
</evidence>
<dbReference type="PROSITE" id="PS50977">
    <property type="entry name" value="HTH_TETR_2"/>
    <property type="match status" value="1"/>
</dbReference>
<dbReference type="PRINTS" id="PR00455">
    <property type="entry name" value="HTHTETR"/>
</dbReference>
<dbReference type="KEGG" id="ncb:C0V82_05120"/>
<evidence type="ECO:0000256" key="2">
    <source>
        <dbReference type="ARBA" id="ARBA00023125"/>
    </source>
</evidence>
<protein>
    <submittedName>
        <fullName evidence="4">TetR family transcriptional regulator</fullName>
    </submittedName>
</protein>
<keyword evidence="2" id="KW-0238">DNA-binding</keyword>
<dbReference type="Proteomes" id="UP000234752">
    <property type="component" value="Chromosome eg_1"/>
</dbReference>
<dbReference type="SUPFAM" id="SSF48498">
    <property type="entry name" value="Tetracyclin repressor-like, C-terminal domain"/>
    <property type="match status" value="1"/>
</dbReference>
<dbReference type="GO" id="GO:0003677">
    <property type="term" value="F:DNA binding"/>
    <property type="evidence" value="ECO:0007669"/>
    <property type="project" value="UniProtKB-UniRule"/>
</dbReference>
<name>A0A2K9NEZ4_9PROT</name>
<dbReference type="EMBL" id="CP025611">
    <property type="protein sequence ID" value="AUN31688.1"/>
    <property type="molecule type" value="Genomic_DNA"/>
</dbReference>
<proteinExistence type="predicted"/>
<dbReference type="PANTHER" id="PTHR47506">
    <property type="entry name" value="TRANSCRIPTIONAL REGULATORY PROTEIN"/>
    <property type="match status" value="1"/>
</dbReference>
<dbReference type="Gene3D" id="1.10.10.60">
    <property type="entry name" value="Homeodomain-like"/>
    <property type="match status" value="1"/>
</dbReference>
<dbReference type="OrthoDB" id="9798857at2"/>
<dbReference type="InterPro" id="IPR036271">
    <property type="entry name" value="Tet_transcr_reg_TetR-rel_C_sf"/>
</dbReference>
<dbReference type="SUPFAM" id="SSF46689">
    <property type="entry name" value="Homeodomain-like"/>
    <property type="match status" value="1"/>
</dbReference>
<accession>A0A2K9NEZ4</accession>